<evidence type="ECO:0000313" key="2">
    <source>
        <dbReference type="Proteomes" id="UP000283509"/>
    </source>
</evidence>
<reference evidence="1 2" key="1">
    <citation type="submission" date="2018-04" db="EMBL/GenBank/DDBJ databases">
        <authorList>
            <person name="Zhang X."/>
            <person name="Yuan J."/>
            <person name="Li F."/>
            <person name="Xiang J."/>
        </authorList>
    </citation>
    <scope>NUCLEOTIDE SEQUENCE [LARGE SCALE GENOMIC DNA]</scope>
    <source>
        <tissue evidence="1">Muscle</tissue>
    </source>
</reference>
<protein>
    <submittedName>
        <fullName evidence="1">Uncharacterized protein</fullName>
    </submittedName>
</protein>
<evidence type="ECO:0000313" key="1">
    <source>
        <dbReference type="EMBL" id="ROT85900.1"/>
    </source>
</evidence>
<name>A0A423UB24_PENVA</name>
<dbReference type="OrthoDB" id="200110at2759"/>
<dbReference type="EMBL" id="QCYY01000156">
    <property type="protein sequence ID" value="ROT85900.1"/>
    <property type="molecule type" value="Genomic_DNA"/>
</dbReference>
<proteinExistence type="predicted"/>
<dbReference type="Proteomes" id="UP000283509">
    <property type="component" value="Unassembled WGS sequence"/>
</dbReference>
<sequence>MTTAKKRVNIACLRKSNRELSCLWSPRISPGCQGPLLRTPPRRLGAQSGRVFKKVQEDRATFAPFVTDRRFLRVIFHSHHIAILTIHHHFIILTPATLIENCHITILTHVALSHSRSEVTMKDPGVKLDLYNYDLPQYESCPYILTSPRSLEACKRLGIKPVELLQKSREEFQAAHPEMSLEEALVAFHRQERNRL</sequence>
<dbReference type="PANTHER" id="PTHR33663">
    <property type="entry name" value="COILED-COIL DOMAIN-CONTAINING PROTEIN 177"/>
    <property type="match status" value="1"/>
</dbReference>
<organism evidence="1 2">
    <name type="scientific">Penaeus vannamei</name>
    <name type="common">Whiteleg shrimp</name>
    <name type="synonym">Litopenaeus vannamei</name>
    <dbReference type="NCBI Taxonomy" id="6689"/>
    <lineage>
        <taxon>Eukaryota</taxon>
        <taxon>Metazoa</taxon>
        <taxon>Ecdysozoa</taxon>
        <taxon>Arthropoda</taxon>
        <taxon>Crustacea</taxon>
        <taxon>Multicrustacea</taxon>
        <taxon>Malacostraca</taxon>
        <taxon>Eumalacostraca</taxon>
        <taxon>Eucarida</taxon>
        <taxon>Decapoda</taxon>
        <taxon>Dendrobranchiata</taxon>
        <taxon>Penaeoidea</taxon>
        <taxon>Penaeidae</taxon>
        <taxon>Penaeus</taxon>
    </lineage>
</organism>
<dbReference type="InterPro" id="IPR029090">
    <property type="entry name" value="DUF4659"/>
</dbReference>
<keyword evidence="2" id="KW-1185">Reference proteome</keyword>
<feature type="non-terminal residue" evidence="1">
    <location>
        <position position="196"/>
    </location>
</feature>
<reference evidence="1 2" key="2">
    <citation type="submission" date="2019-01" db="EMBL/GenBank/DDBJ databases">
        <title>The decoding of complex shrimp genome reveals the adaptation for benthos swimmer, frequently molting mechanism and breeding impact on genome.</title>
        <authorList>
            <person name="Sun Y."/>
            <person name="Gao Y."/>
            <person name="Yu Y."/>
        </authorList>
    </citation>
    <scope>NUCLEOTIDE SEQUENCE [LARGE SCALE GENOMIC DNA]</scope>
    <source>
        <tissue evidence="1">Muscle</tissue>
    </source>
</reference>
<dbReference type="AlphaFoldDB" id="A0A423UB24"/>
<gene>
    <name evidence="1" type="ORF">C7M84_004159</name>
</gene>
<accession>A0A423UB24</accession>
<dbReference type="PANTHER" id="PTHR33663:SF2">
    <property type="entry name" value="COILED-COIL DOMAIN-CONTAINING PROTEIN 177"/>
    <property type="match status" value="1"/>
</dbReference>
<comment type="caution">
    <text evidence="1">The sequence shown here is derived from an EMBL/GenBank/DDBJ whole genome shotgun (WGS) entry which is preliminary data.</text>
</comment>